<proteinExistence type="predicted"/>
<evidence type="ECO:0000313" key="1">
    <source>
        <dbReference type="EMBL" id="KAH7913402.1"/>
    </source>
</evidence>
<gene>
    <name evidence="1" type="ORF">BJ138DRAFT_1081609</name>
</gene>
<name>A0ACB8AJH5_9AGAM</name>
<accession>A0ACB8AJH5</accession>
<sequence length="192" mass="22012">MSTILQTIRPLRALRYVPRARWNSNDAPQLDPSLLIAAPGAQIQHPKGSRARLNIEVDPNHGLWAFFRKTQKKGEKVGYETVESRDSIAEDSGRSWKAIELRRKSFKDLHTLWYVLVRERNLLATQREEARRIGVRNPEALAATTKAHQCRKSMARIKCVINERRLLYEKHLRATPPEAKESSNPSTTPANK</sequence>
<dbReference type="EMBL" id="MU267631">
    <property type="protein sequence ID" value="KAH7913402.1"/>
    <property type="molecule type" value="Genomic_DNA"/>
</dbReference>
<keyword evidence="1" id="KW-0689">Ribosomal protein</keyword>
<keyword evidence="2" id="KW-1185">Reference proteome</keyword>
<dbReference type="Proteomes" id="UP000790377">
    <property type="component" value="Unassembled WGS sequence"/>
</dbReference>
<protein>
    <submittedName>
        <fullName evidence="1">Mitochondrial 39-S ribosomal protein L47 (MRP-L47)-domain-containing protein</fullName>
    </submittedName>
</protein>
<keyword evidence="1" id="KW-0687">Ribonucleoprotein</keyword>
<comment type="caution">
    <text evidence="1">The sequence shown here is derived from an EMBL/GenBank/DDBJ whole genome shotgun (WGS) entry which is preliminary data.</text>
</comment>
<organism evidence="1 2">
    <name type="scientific">Hygrophoropsis aurantiaca</name>
    <dbReference type="NCBI Taxonomy" id="72124"/>
    <lineage>
        <taxon>Eukaryota</taxon>
        <taxon>Fungi</taxon>
        <taxon>Dikarya</taxon>
        <taxon>Basidiomycota</taxon>
        <taxon>Agaricomycotina</taxon>
        <taxon>Agaricomycetes</taxon>
        <taxon>Agaricomycetidae</taxon>
        <taxon>Boletales</taxon>
        <taxon>Coniophorineae</taxon>
        <taxon>Hygrophoropsidaceae</taxon>
        <taxon>Hygrophoropsis</taxon>
    </lineage>
</organism>
<evidence type="ECO:0000313" key="2">
    <source>
        <dbReference type="Proteomes" id="UP000790377"/>
    </source>
</evidence>
<reference evidence="1" key="1">
    <citation type="journal article" date="2021" name="New Phytol.">
        <title>Evolutionary innovations through gain and loss of genes in the ectomycorrhizal Boletales.</title>
        <authorList>
            <person name="Wu G."/>
            <person name="Miyauchi S."/>
            <person name="Morin E."/>
            <person name="Kuo A."/>
            <person name="Drula E."/>
            <person name="Varga T."/>
            <person name="Kohler A."/>
            <person name="Feng B."/>
            <person name="Cao Y."/>
            <person name="Lipzen A."/>
            <person name="Daum C."/>
            <person name="Hundley H."/>
            <person name="Pangilinan J."/>
            <person name="Johnson J."/>
            <person name="Barry K."/>
            <person name="LaButti K."/>
            <person name="Ng V."/>
            <person name="Ahrendt S."/>
            <person name="Min B."/>
            <person name="Choi I.G."/>
            <person name="Park H."/>
            <person name="Plett J.M."/>
            <person name="Magnuson J."/>
            <person name="Spatafora J.W."/>
            <person name="Nagy L.G."/>
            <person name="Henrissat B."/>
            <person name="Grigoriev I.V."/>
            <person name="Yang Z.L."/>
            <person name="Xu J."/>
            <person name="Martin F.M."/>
        </authorList>
    </citation>
    <scope>NUCLEOTIDE SEQUENCE</scope>
    <source>
        <strain evidence="1">ATCC 28755</strain>
    </source>
</reference>